<accession>A0ABU5QFU0</accession>
<dbReference type="PANTHER" id="PTHR30480">
    <property type="entry name" value="BETA-HEXOSAMINIDASE-RELATED"/>
    <property type="match status" value="1"/>
</dbReference>
<keyword evidence="4 6" id="KW-0378">Hydrolase</keyword>
<evidence type="ECO:0000256" key="5">
    <source>
        <dbReference type="ARBA" id="ARBA00023295"/>
    </source>
</evidence>
<dbReference type="InterPro" id="IPR017853">
    <property type="entry name" value="GH"/>
</dbReference>
<dbReference type="PANTHER" id="PTHR30480:SF13">
    <property type="entry name" value="BETA-HEXOSAMINIDASE"/>
    <property type="match status" value="1"/>
</dbReference>
<dbReference type="Gene3D" id="3.20.20.300">
    <property type="entry name" value="Glycoside hydrolase, family 3, N-terminal domain"/>
    <property type="match status" value="1"/>
</dbReference>
<dbReference type="RefSeq" id="WP_323298889.1">
    <property type="nucleotide sequence ID" value="NZ_JAYFUM010000031.1"/>
</dbReference>
<dbReference type="Proteomes" id="UP001302949">
    <property type="component" value="Unassembled WGS sequence"/>
</dbReference>
<name>A0ABU5QFU0_9BACT</name>
<dbReference type="SUPFAM" id="SSF51445">
    <property type="entry name" value="(Trans)glycosidases"/>
    <property type="match status" value="1"/>
</dbReference>
<evidence type="ECO:0000259" key="8">
    <source>
        <dbReference type="Pfam" id="PF00933"/>
    </source>
</evidence>
<dbReference type="Gene3D" id="3.40.50.1700">
    <property type="entry name" value="Glycoside hydrolase family 3 C-terminal domain"/>
    <property type="match status" value="1"/>
</dbReference>
<dbReference type="SUPFAM" id="SSF56601">
    <property type="entry name" value="beta-lactamase/transpeptidase-like"/>
    <property type="match status" value="1"/>
</dbReference>
<dbReference type="Pfam" id="PF00933">
    <property type="entry name" value="Glyco_hydro_3"/>
    <property type="match status" value="1"/>
</dbReference>
<dbReference type="PRINTS" id="PR00133">
    <property type="entry name" value="GLHYDRLASE3"/>
</dbReference>
<dbReference type="PROSITE" id="PS00775">
    <property type="entry name" value="GLYCOSYL_HYDROL_F3"/>
    <property type="match status" value="1"/>
</dbReference>
<keyword evidence="11" id="KW-1185">Reference proteome</keyword>
<evidence type="ECO:0000256" key="2">
    <source>
        <dbReference type="ARBA" id="ARBA00005336"/>
    </source>
</evidence>
<dbReference type="EC" id="3.2.1.52" evidence="3"/>
<keyword evidence="5 6" id="KW-0326">Glycosidase</keyword>
<evidence type="ECO:0000256" key="4">
    <source>
        <dbReference type="ARBA" id="ARBA00022801"/>
    </source>
</evidence>
<dbReference type="Pfam" id="PF01915">
    <property type="entry name" value="Glyco_hydro_3_C"/>
    <property type="match status" value="1"/>
</dbReference>
<sequence length="1011" mass="113671">MYRQFSLFFLTLIVLWLAFEMPVSGEFNNTLLHFFKTEKKVSKPHKITHKHHQLNAPRFISNSQLAESLWVDSVFASMDNDQKIGQFFMVAVNPTQGEAHFKKLESLIQNNYIGGLIFFQGESNTFANLNNRFQSTTKIPLLVGVDGEWGLAMRVNATMAFPKQITLGAIQDNALIYEMGTEIARQCKRLGIHLNFAPVVDINSNPLNPVIGFRSFGEIPENVAAKSSAYMKGMQNNHLLACAKHFPGHGDTHSDSHFTLPQVSYDFDQMHDVELIPFKKLISDSIKTMIVGHLQVPFYDWRPATLSQSIITNLLKKEMGFKGLVITDALNMKGVRNGKNVTSADIDLQAFIAGNDILLYSENIPEGINKIKEAVQEGIIPQTEIDNRVKKILHAKYWVGLNQVKYIETANLYQELHTKEAQQIKETLFENAITLVKDTPKLLPLSKENKKMIAVSLDIASNNRFQQELNKYGTFQHFTSASKTDESFYNEVMRNVDSSATVLVNVHNVNKKSASRLDLSFSVQNFIKRLEKKTPKVLVCVFGNPYSLKYFPEVPSLVCAYEDDDAAYSAAAKILFGQIPALGKLPVSIENSYKAGEGITLNKQIGLIKATPESVGMNKEVLAGIEPIVQNAITQKVFPGCQVLVARKGKIVYNKNFGTLGYEANSPAVNDQTVYDLASVTKVSATLQTVMYLFDQKGLTLDDKIVRYLPELKGTNKENITIRDILWHQAGLVAYIPFWEKTRIPLGWKKEFYSNTQSAEYPLQVADGMYAKASIRDSVWKWVIKSPLINKREKDGSYSYVYSDLGLMIMQQIVERILGQSLDTFTSSYFYEPLGMKTTGFNPLRKMDKSIIAPTEDDRLFRDRALQGTVQDQTAAMLGGVSGHAGLFSNANDLAKLFQMNLQKGDMNQFNFFSEETIKIFTNSISSKSNRALGWDRLPADGDSNYISDKVSSTSYGHSGYTGTLVWIDPQKELVFVFLSNRVHPSASNNKINSLKIRRKVMDVVYQSINQ</sequence>
<feature type="domain" description="Glycoside hydrolase family 3 C-terminal" evidence="9">
    <location>
        <begin position="433"/>
        <end position="594"/>
    </location>
</feature>
<dbReference type="InterPro" id="IPR050226">
    <property type="entry name" value="NagZ_Beta-hexosaminidase"/>
</dbReference>
<comment type="similarity">
    <text evidence="2 6">Belongs to the glycosyl hydrolase 3 family.</text>
</comment>
<evidence type="ECO:0000313" key="10">
    <source>
        <dbReference type="EMBL" id="MEA5141735.1"/>
    </source>
</evidence>
<evidence type="ECO:0000259" key="7">
    <source>
        <dbReference type="Pfam" id="PF00144"/>
    </source>
</evidence>
<feature type="domain" description="Glycoside hydrolase family 3 N-terminal" evidence="8">
    <location>
        <begin position="81"/>
        <end position="394"/>
    </location>
</feature>
<gene>
    <name evidence="10" type="ORF">VB248_21450</name>
</gene>
<evidence type="ECO:0000313" key="11">
    <source>
        <dbReference type="Proteomes" id="UP001302949"/>
    </source>
</evidence>
<evidence type="ECO:0000256" key="1">
    <source>
        <dbReference type="ARBA" id="ARBA00001231"/>
    </source>
</evidence>
<evidence type="ECO:0000256" key="6">
    <source>
        <dbReference type="RuleBase" id="RU361161"/>
    </source>
</evidence>
<comment type="catalytic activity">
    <reaction evidence="1">
        <text>Hydrolysis of terminal non-reducing N-acetyl-D-hexosamine residues in N-acetyl-beta-D-hexosaminides.</text>
        <dbReference type="EC" id="3.2.1.52"/>
    </reaction>
</comment>
<evidence type="ECO:0000259" key="9">
    <source>
        <dbReference type="Pfam" id="PF01915"/>
    </source>
</evidence>
<dbReference type="GO" id="GO:0016787">
    <property type="term" value="F:hydrolase activity"/>
    <property type="evidence" value="ECO:0007669"/>
    <property type="project" value="UniProtKB-KW"/>
</dbReference>
<proteinExistence type="inferred from homology"/>
<evidence type="ECO:0000256" key="3">
    <source>
        <dbReference type="ARBA" id="ARBA00012663"/>
    </source>
</evidence>
<dbReference type="Pfam" id="PF00144">
    <property type="entry name" value="Beta-lactamase"/>
    <property type="match status" value="1"/>
</dbReference>
<dbReference type="Gene3D" id="3.40.710.10">
    <property type="entry name" value="DD-peptidase/beta-lactamase superfamily"/>
    <property type="match status" value="1"/>
</dbReference>
<reference evidence="10 11" key="1">
    <citation type="submission" date="2023-12" db="EMBL/GenBank/DDBJ databases">
        <title>Novel species of the genus Arcicella isolated from rivers.</title>
        <authorList>
            <person name="Lu H."/>
        </authorList>
    </citation>
    <scope>NUCLEOTIDE SEQUENCE [LARGE SCALE GENOMIC DNA]</scope>
    <source>
        <strain evidence="10 11">KCTC 23307</strain>
    </source>
</reference>
<dbReference type="InterPro" id="IPR019800">
    <property type="entry name" value="Glyco_hydro_3_AS"/>
</dbReference>
<dbReference type="InterPro" id="IPR002772">
    <property type="entry name" value="Glyco_hydro_3_C"/>
</dbReference>
<organism evidence="10 11">
    <name type="scientific">Arcicella rigui</name>
    <dbReference type="NCBI Taxonomy" id="797020"/>
    <lineage>
        <taxon>Bacteria</taxon>
        <taxon>Pseudomonadati</taxon>
        <taxon>Bacteroidota</taxon>
        <taxon>Cytophagia</taxon>
        <taxon>Cytophagales</taxon>
        <taxon>Flectobacillaceae</taxon>
        <taxon>Arcicella</taxon>
    </lineage>
</organism>
<dbReference type="InterPro" id="IPR001466">
    <property type="entry name" value="Beta-lactam-related"/>
</dbReference>
<dbReference type="SUPFAM" id="SSF52279">
    <property type="entry name" value="Beta-D-glucan exohydrolase, C-terminal domain"/>
    <property type="match status" value="1"/>
</dbReference>
<dbReference type="InterPro" id="IPR036962">
    <property type="entry name" value="Glyco_hydro_3_N_sf"/>
</dbReference>
<dbReference type="InterPro" id="IPR036881">
    <property type="entry name" value="Glyco_hydro_3_C_sf"/>
</dbReference>
<feature type="domain" description="Beta-lactamase-related" evidence="7">
    <location>
        <begin position="629"/>
        <end position="990"/>
    </location>
</feature>
<comment type="caution">
    <text evidence="10">The sequence shown here is derived from an EMBL/GenBank/DDBJ whole genome shotgun (WGS) entry which is preliminary data.</text>
</comment>
<dbReference type="InterPro" id="IPR001764">
    <property type="entry name" value="Glyco_hydro_3_N"/>
</dbReference>
<dbReference type="InterPro" id="IPR012338">
    <property type="entry name" value="Beta-lactam/transpept-like"/>
</dbReference>
<dbReference type="EMBL" id="JAYFUM010000031">
    <property type="protein sequence ID" value="MEA5141735.1"/>
    <property type="molecule type" value="Genomic_DNA"/>
</dbReference>
<protein>
    <recommendedName>
        <fullName evidence="3">beta-N-acetylhexosaminidase</fullName>
        <ecNumber evidence="3">3.2.1.52</ecNumber>
    </recommendedName>
</protein>